<feature type="domain" description="Vint" evidence="1">
    <location>
        <begin position="4"/>
        <end position="169"/>
    </location>
</feature>
<proteinExistence type="predicted"/>
<name>A0AAE0C746_9CHLO</name>
<dbReference type="Proteomes" id="UP001190700">
    <property type="component" value="Unassembled WGS sequence"/>
</dbReference>
<protein>
    <recommendedName>
        <fullName evidence="1">Vint domain-containing protein</fullName>
    </recommendedName>
</protein>
<evidence type="ECO:0000313" key="2">
    <source>
        <dbReference type="EMBL" id="KAK3249658.1"/>
    </source>
</evidence>
<dbReference type="EMBL" id="LGRX02027229">
    <property type="protein sequence ID" value="KAK3249658.1"/>
    <property type="molecule type" value="Genomic_DNA"/>
</dbReference>
<evidence type="ECO:0000313" key="3">
    <source>
        <dbReference type="Proteomes" id="UP001190700"/>
    </source>
</evidence>
<organism evidence="2 3">
    <name type="scientific">Cymbomonas tetramitiformis</name>
    <dbReference type="NCBI Taxonomy" id="36881"/>
    <lineage>
        <taxon>Eukaryota</taxon>
        <taxon>Viridiplantae</taxon>
        <taxon>Chlorophyta</taxon>
        <taxon>Pyramimonadophyceae</taxon>
        <taxon>Pyramimonadales</taxon>
        <taxon>Pyramimonadaceae</taxon>
        <taxon>Cymbomonas</taxon>
    </lineage>
</organism>
<dbReference type="Pfam" id="PF14623">
    <property type="entry name" value="Vint"/>
    <property type="match status" value="1"/>
</dbReference>
<reference evidence="2 3" key="1">
    <citation type="journal article" date="2015" name="Genome Biol. Evol.">
        <title>Comparative Genomics of a Bacterivorous Green Alga Reveals Evolutionary Causalities and Consequences of Phago-Mixotrophic Mode of Nutrition.</title>
        <authorList>
            <person name="Burns J.A."/>
            <person name="Paasch A."/>
            <person name="Narechania A."/>
            <person name="Kim E."/>
        </authorList>
    </citation>
    <scope>NUCLEOTIDE SEQUENCE [LARGE SCALE GENOMIC DNA]</scope>
    <source>
        <strain evidence="2 3">PLY_AMNH</strain>
    </source>
</reference>
<dbReference type="AlphaFoldDB" id="A0AAE0C746"/>
<keyword evidence="3" id="KW-1185">Reference proteome</keyword>
<evidence type="ECO:0000259" key="1">
    <source>
        <dbReference type="Pfam" id="PF14623"/>
    </source>
</evidence>
<dbReference type="InterPro" id="IPR039510">
    <property type="entry name" value="Vint_dom"/>
</dbReference>
<sequence>MGLHGDTLVHRVDADPIPARKLVRGMAVRTLSGSTALVACVVRTDVSMVPDGYRLVNCGSRCWVSEHLPVRRLRVERATRWMYAKDTGDVVPSPTCHHIYDVVLSNENTLCVGDDALFGVATLGARVAEASLPHWELYLGTARIIEDLQRHPSYKRDGLVDLRTDMFTRHNGFNVITGLRANGGNPSTCCIT</sequence>
<gene>
    <name evidence="2" type="ORF">CYMTET_40938</name>
</gene>
<accession>A0AAE0C746</accession>
<comment type="caution">
    <text evidence="2">The sequence shown here is derived from an EMBL/GenBank/DDBJ whole genome shotgun (WGS) entry which is preliminary data.</text>
</comment>